<feature type="transmembrane region" description="Helical" evidence="2">
    <location>
        <begin position="242"/>
        <end position="266"/>
    </location>
</feature>
<reference evidence="3" key="1">
    <citation type="submission" date="2019-06" db="EMBL/GenBank/DDBJ databases">
        <title>G10K-VGP Goodes thornscrub tortoise genome, primary haplotype.</title>
        <authorList>
            <person name="Murphy B."/>
            <person name="Edwards T."/>
            <person name="Rhie A."/>
            <person name="Koren S."/>
            <person name="Phillippy A."/>
            <person name="Fedrigo O."/>
            <person name="Haase B."/>
            <person name="Mountcastle J."/>
            <person name="Lewin H."/>
            <person name="Damas J."/>
            <person name="Howe K."/>
            <person name="Formenti G."/>
            <person name="Myers G."/>
            <person name="Durbin R."/>
            <person name="Jarvis E.D."/>
        </authorList>
    </citation>
    <scope>NUCLEOTIDE SEQUENCE [LARGE SCALE GENOMIC DNA]</scope>
</reference>
<dbReference type="GeneTree" id="ENSGT00940000153392"/>
<keyword evidence="2" id="KW-0812">Transmembrane</keyword>
<protein>
    <submittedName>
        <fullName evidence="3">Uroplakin 3B</fullName>
    </submittedName>
</protein>
<reference evidence="3" key="3">
    <citation type="submission" date="2025-09" db="UniProtKB">
        <authorList>
            <consortium name="Ensembl"/>
        </authorList>
    </citation>
    <scope>IDENTIFICATION</scope>
</reference>
<evidence type="ECO:0000313" key="4">
    <source>
        <dbReference type="Proteomes" id="UP000694390"/>
    </source>
</evidence>
<evidence type="ECO:0000313" key="3">
    <source>
        <dbReference type="Ensembl" id="ENSGEVP00005018161.1"/>
    </source>
</evidence>
<accession>A0A8C4WRT9</accession>
<dbReference type="AlphaFoldDB" id="A0A8C4WRT9"/>
<dbReference type="PANTHER" id="PTHR15446:SF15">
    <property type="entry name" value="UROPLAKIN-3B"/>
    <property type="match status" value="1"/>
</dbReference>
<dbReference type="OrthoDB" id="9939598at2759"/>
<dbReference type="Ensembl" id="ENSGEVT00005019083.1">
    <property type="protein sequence ID" value="ENSGEVP00005018161.1"/>
    <property type="gene ID" value="ENSGEVG00005012890.1"/>
</dbReference>
<dbReference type="Proteomes" id="UP000694390">
    <property type="component" value="Chromosome 17"/>
</dbReference>
<organism evidence="3 4">
    <name type="scientific">Gopherus evgoodei</name>
    <name type="common">Goodes thornscrub tortoise</name>
    <dbReference type="NCBI Taxonomy" id="1825980"/>
    <lineage>
        <taxon>Eukaryota</taxon>
        <taxon>Metazoa</taxon>
        <taxon>Chordata</taxon>
        <taxon>Craniata</taxon>
        <taxon>Vertebrata</taxon>
        <taxon>Euteleostomi</taxon>
        <taxon>Archelosauria</taxon>
        <taxon>Testudinata</taxon>
        <taxon>Testudines</taxon>
        <taxon>Cryptodira</taxon>
        <taxon>Durocryptodira</taxon>
        <taxon>Testudinoidea</taxon>
        <taxon>Testudinidae</taxon>
        <taxon>Gopherus</taxon>
    </lineage>
</organism>
<name>A0A8C4WRT9_9SAUR</name>
<reference evidence="3" key="2">
    <citation type="submission" date="2025-08" db="UniProtKB">
        <authorList>
            <consortium name="Ensembl"/>
        </authorList>
    </citation>
    <scope>IDENTIFICATION</scope>
</reference>
<feature type="compositionally biased region" description="Pro residues" evidence="1">
    <location>
        <begin position="305"/>
        <end position="321"/>
    </location>
</feature>
<feature type="compositionally biased region" description="Basic and acidic residues" evidence="1">
    <location>
        <begin position="283"/>
        <end position="297"/>
    </location>
</feature>
<sequence length="321" mass="35491">MQLSSESGPQGVEAQRLVQQCSRHGHHCRGPVSLVTMLGNTCVQREMRNGGFPAPLSAGPRIRLVASLCVFVPPETVPYTPQITAKSLEGKLTATTFTLDQPICIFDQYVNSTDDIWLVVAFTNVTSHFKNPTSKIQIPPYQKLLTALHYMTLKTSLASYPCAENRAASVLRVGSDTACKDDGSLEYCNGPLPHPGPYRVKFLILDTNGSKAETRWSQQIMLKQGRKARSIDTWPGRRSGTMVVITSILSSFISVLVILFLCTVAYECFKLWRREEPAVLEDPRAGSFREREYDTHHIPPSQASPQPPSDVPRPHSPAASP</sequence>
<dbReference type="GO" id="GO:0010629">
    <property type="term" value="P:negative regulation of gene expression"/>
    <property type="evidence" value="ECO:0007669"/>
    <property type="project" value="Ensembl"/>
</dbReference>
<keyword evidence="2" id="KW-0472">Membrane</keyword>
<evidence type="ECO:0000256" key="2">
    <source>
        <dbReference type="SAM" id="Phobius"/>
    </source>
</evidence>
<dbReference type="GO" id="GO:0016020">
    <property type="term" value="C:membrane"/>
    <property type="evidence" value="ECO:0007669"/>
    <property type="project" value="TreeGrafter"/>
</dbReference>
<dbReference type="InterPro" id="IPR024831">
    <property type="entry name" value="Uroplakin-3"/>
</dbReference>
<keyword evidence="4" id="KW-1185">Reference proteome</keyword>
<proteinExistence type="predicted"/>
<feature type="region of interest" description="Disordered" evidence="1">
    <location>
        <begin position="283"/>
        <end position="321"/>
    </location>
</feature>
<dbReference type="PANTHER" id="PTHR15446">
    <property type="entry name" value="UROPLAKIN III"/>
    <property type="match status" value="1"/>
</dbReference>
<evidence type="ECO:0000256" key="1">
    <source>
        <dbReference type="SAM" id="MobiDB-lite"/>
    </source>
</evidence>
<gene>
    <name evidence="3" type="primary">UPK3B</name>
</gene>
<keyword evidence="2" id="KW-1133">Transmembrane helix</keyword>